<dbReference type="PROSITE" id="PS50893">
    <property type="entry name" value="ABC_TRANSPORTER_2"/>
    <property type="match status" value="1"/>
</dbReference>
<evidence type="ECO:0000256" key="2">
    <source>
        <dbReference type="ARBA" id="ARBA00022448"/>
    </source>
</evidence>
<keyword evidence="2" id="KW-0813">Transport</keyword>
<reference evidence="8" key="1">
    <citation type="submission" date="2017-04" db="EMBL/GenBank/DDBJ databases">
        <authorList>
            <person name="Varghese N."/>
            <person name="Submissions S."/>
        </authorList>
    </citation>
    <scope>NUCLEOTIDE SEQUENCE [LARGE SCALE GENOMIC DNA]</scope>
    <source>
        <strain evidence="8">RKEM611</strain>
    </source>
</reference>
<dbReference type="GO" id="GO:0015658">
    <property type="term" value="F:branched-chain amino acid transmembrane transporter activity"/>
    <property type="evidence" value="ECO:0007669"/>
    <property type="project" value="InterPro"/>
</dbReference>
<dbReference type="STRING" id="1513793.SAMN06296036_13331"/>
<keyword evidence="3" id="KW-0547">Nucleotide-binding</keyword>
<evidence type="ECO:0000256" key="4">
    <source>
        <dbReference type="ARBA" id="ARBA00022840"/>
    </source>
</evidence>
<accession>A0A1Y6CPH4</accession>
<dbReference type="InterPro" id="IPR003439">
    <property type="entry name" value="ABC_transporter-like_ATP-bd"/>
</dbReference>
<dbReference type="InterPro" id="IPR030660">
    <property type="entry name" value="ABC_branched_ATPase_LivF/BraG"/>
</dbReference>
<dbReference type="EMBL" id="FWZT01000033">
    <property type="protein sequence ID" value="SMF79120.1"/>
    <property type="molecule type" value="Genomic_DNA"/>
</dbReference>
<feature type="domain" description="ABC transporter" evidence="6">
    <location>
        <begin position="6"/>
        <end position="235"/>
    </location>
</feature>
<evidence type="ECO:0000313" key="8">
    <source>
        <dbReference type="Proteomes" id="UP000192907"/>
    </source>
</evidence>
<name>A0A1Y6CPH4_9BACT</name>
<dbReference type="Gene3D" id="3.40.50.300">
    <property type="entry name" value="P-loop containing nucleotide triphosphate hydrolases"/>
    <property type="match status" value="1"/>
</dbReference>
<evidence type="ECO:0000256" key="1">
    <source>
        <dbReference type="ARBA" id="ARBA00005417"/>
    </source>
</evidence>
<dbReference type="InterPro" id="IPR003593">
    <property type="entry name" value="AAA+_ATPase"/>
</dbReference>
<keyword evidence="4 7" id="KW-0067">ATP-binding</keyword>
<dbReference type="GO" id="GO:0005524">
    <property type="term" value="F:ATP binding"/>
    <property type="evidence" value="ECO:0007669"/>
    <property type="project" value="UniProtKB-KW"/>
</dbReference>
<comment type="similarity">
    <text evidence="1">Belongs to the ABC transporter superfamily.</text>
</comment>
<evidence type="ECO:0000259" key="6">
    <source>
        <dbReference type="PROSITE" id="PS50893"/>
    </source>
</evidence>
<keyword evidence="8" id="KW-1185">Reference proteome</keyword>
<evidence type="ECO:0000313" key="7">
    <source>
        <dbReference type="EMBL" id="SMF79120.1"/>
    </source>
</evidence>
<dbReference type="AlphaFoldDB" id="A0A1Y6CPH4"/>
<evidence type="ECO:0000256" key="3">
    <source>
        <dbReference type="ARBA" id="ARBA00022741"/>
    </source>
</evidence>
<dbReference type="Proteomes" id="UP000192907">
    <property type="component" value="Unassembled WGS sequence"/>
</dbReference>
<gene>
    <name evidence="7" type="ORF">SAMN06296036_13331</name>
</gene>
<organism evidence="7 8">
    <name type="scientific">Pseudobacteriovorax antillogorgiicola</name>
    <dbReference type="NCBI Taxonomy" id="1513793"/>
    <lineage>
        <taxon>Bacteria</taxon>
        <taxon>Pseudomonadati</taxon>
        <taxon>Bdellovibrionota</taxon>
        <taxon>Oligoflexia</taxon>
        <taxon>Oligoflexales</taxon>
        <taxon>Pseudobacteriovoracaceae</taxon>
        <taxon>Pseudobacteriovorax</taxon>
    </lineage>
</organism>
<dbReference type="InterPro" id="IPR052156">
    <property type="entry name" value="BCAA_Transport_ATP-bd_LivF"/>
</dbReference>
<dbReference type="GO" id="GO:0016887">
    <property type="term" value="F:ATP hydrolysis activity"/>
    <property type="evidence" value="ECO:0007669"/>
    <property type="project" value="InterPro"/>
</dbReference>
<proteinExistence type="inferred from homology"/>
<dbReference type="PIRSF" id="PIRSF039137">
    <property type="entry name" value="ABC_branched_ATPase"/>
    <property type="match status" value="1"/>
</dbReference>
<dbReference type="SUPFAM" id="SSF52540">
    <property type="entry name" value="P-loop containing nucleoside triphosphate hydrolases"/>
    <property type="match status" value="1"/>
</dbReference>
<dbReference type="CDD" id="cd03224">
    <property type="entry name" value="ABC_TM1139_LivF_branched"/>
    <property type="match status" value="1"/>
</dbReference>
<dbReference type="PANTHER" id="PTHR43820:SF4">
    <property type="entry name" value="HIGH-AFFINITY BRANCHED-CHAIN AMINO ACID TRANSPORT ATP-BINDING PROTEIN LIVF"/>
    <property type="match status" value="1"/>
</dbReference>
<dbReference type="InterPro" id="IPR027417">
    <property type="entry name" value="P-loop_NTPase"/>
</dbReference>
<dbReference type="PANTHER" id="PTHR43820">
    <property type="entry name" value="HIGH-AFFINITY BRANCHED-CHAIN AMINO ACID TRANSPORT ATP-BINDING PROTEIN LIVF"/>
    <property type="match status" value="1"/>
</dbReference>
<keyword evidence="5" id="KW-0029">Amino-acid transport</keyword>
<dbReference type="PROSITE" id="PS00211">
    <property type="entry name" value="ABC_TRANSPORTER_1"/>
    <property type="match status" value="1"/>
</dbReference>
<dbReference type="SMART" id="SM00382">
    <property type="entry name" value="AAA"/>
    <property type="match status" value="1"/>
</dbReference>
<evidence type="ECO:0000256" key="5">
    <source>
        <dbReference type="ARBA" id="ARBA00022970"/>
    </source>
</evidence>
<protein>
    <submittedName>
        <fullName evidence="7">Amino acid/amide ABC transporter ATP-binding protein 2, HAAT family</fullName>
    </submittedName>
</protein>
<dbReference type="OrthoDB" id="5291058at2"/>
<dbReference type="Pfam" id="PF00005">
    <property type="entry name" value="ABC_tran"/>
    <property type="match status" value="1"/>
</dbReference>
<dbReference type="RefSeq" id="WP_132325516.1">
    <property type="nucleotide sequence ID" value="NZ_FWZT01000033.1"/>
</dbReference>
<sequence length="236" mass="25502">MDQGVLTIDHINASYGPIQALHGVSLTIKEGEIVSLIGSNGAGKSTLLMSIFGNPRAQGGKVRLFGEDITSLPTHQIAKKGIALVPEGRHIFPKMTVEENLKMGTIVNQGKYEAEGLAHVYETFPRLKERKDQRAGTLSGGEQQMLAIGRALMSRPKILLLDEPSLGLAPIIVKDIFRILKEISATGTTIFLVEQNASQALKIAHRGYVLVNGKVKLKGNSADLLNDPQVKEAYLG</sequence>
<dbReference type="GO" id="GO:0015807">
    <property type="term" value="P:L-amino acid transport"/>
    <property type="evidence" value="ECO:0007669"/>
    <property type="project" value="TreeGrafter"/>
</dbReference>
<dbReference type="InterPro" id="IPR017871">
    <property type="entry name" value="ABC_transporter-like_CS"/>
</dbReference>